<name>A0A7Z6ZUV4_9GAMM</name>
<dbReference type="AlphaFoldDB" id="A0A7Z6ZUV4"/>
<accession>A0A7Z6ZUV4</accession>
<keyword evidence="3" id="KW-1185">Reference proteome</keyword>
<dbReference type="EMBL" id="PIPR01000001">
    <property type="protein sequence ID" value="RUO41750.1"/>
    <property type="molecule type" value="Genomic_DNA"/>
</dbReference>
<evidence type="ECO:0000256" key="1">
    <source>
        <dbReference type="SAM" id="SignalP"/>
    </source>
</evidence>
<keyword evidence="1" id="KW-0732">Signal</keyword>
<feature type="signal peptide" evidence="1">
    <location>
        <begin position="1"/>
        <end position="23"/>
    </location>
</feature>
<proteinExistence type="predicted"/>
<evidence type="ECO:0000313" key="3">
    <source>
        <dbReference type="Proteomes" id="UP000287766"/>
    </source>
</evidence>
<reference evidence="3" key="1">
    <citation type="journal article" date="2018" name="Front. Microbiol.">
        <title>Genome-Based Analysis Reveals the Taxonomy and Diversity of the Family Idiomarinaceae.</title>
        <authorList>
            <person name="Liu Y."/>
            <person name="Lai Q."/>
            <person name="Shao Z."/>
        </authorList>
    </citation>
    <scope>NUCLEOTIDE SEQUENCE [LARGE SCALE GENOMIC DNA]</scope>
    <source>
        <strain evidence="3">KYW314</strain>
    </source>
</reference>
<dbReference type="RefSeq" id="WP_169930483.1">
    <property type="nucleotide sequence ID" value="NZ_PIPR01000001.1"/>
</dbReference>
<sequence length="124" mass="13020">MNIIIRMLIVLLVLGSLGTPASARVSDDGMSASHTAAMQHTVSADVDADHSCCDDESTSSEIVVIQHMDCDNTCSDCQHHCAGSASALTQSAFTFPSTLPAQILRDDGTVITALPGYLDRPPMA</sequence>
<gene>
    <name evidence="2" type="ORF">CWE22_06230</name>
</gene>
<organism evidence="2 3">
    <name type="scientific">Pseudidiomarina aestuarii</name>
    <dbReference type="NCBI Taxonomy" id="624146"/>
    <lineage>
        <taxon>Bacteria</taxon>
        <taxon>Pseudomonadati</taxon>
        <taxon>Pseudomonadota</taxon>
        <taxon>Gammaproteobacteria</taxon>
        <taxon>Alteromonadales</taxon>
        <taxon>Idiomarinaceae</taxon>
        <taxon>Pseudidiomarina</taxon>
    </lineage>
</organism>
<comment type="caution">
    <text evidence="2">The sequence shown here is derived from an EMBL/GenBank/DDBJ whole genome shotgun (WGS) entry which is preliminary data.</text>
</comment>
<feature type="chain" id="PRO_5031576028" evidence="1">
    <location>
        <begin position="24"/>
        <end position="124"/>
    </location>
</feature>
<evidence type="ECO:0000313" key="2">
    <source>
        <dbReference type="EMBL" id="RUO41750.1"/>
    </source>
</evidence>
<dbReference type="Proteomes" id="UP000287766">
    <property type="component" value="Unassembled WGS sequence"/>
</dbReference>
<protein>
    <submittedName>
        <fullName evidence="2">Uncharacterized protein</fullName>
    </submittedName>
</protein>